<protein>
    <submittedName>
        <fullName evidence="2">Uncharacterized protein</fullName>
    </submittedName>
</protein>
<name>A0AAN9UKM5_9PEZI</name>
<keyword evidence="3" id="KW-1185">Reference proteome</keyword>
<dbReference type="Proteomes" id="UP001320420">
    <property type="component" value="Unassembled WGS sequence"/>
</dbReference>
<accession>A0AAN9UKM5</accession>
<dbReference type="AlphaFoldDB" id="A0AAN9UKM5"/>
<reference evidence="2 3" key="1">
    <citation type="submission" date="2024-02" db="EMBL/GenBank/DDBJ databases">
        <title>De novo assembly and annotation of 12 fungi associated with fruit tree decline syndrome in Ontario, Canada.</title>
        <authorList>
            <person name="Sulman M."/>
            <person name="Ellouze W."/>
            <person name="Ilyukhin E."/>
        </authorList>
    </citation>
    <scope>NUCLEOTIDE SEQUENCE [LARGE SCALE GENOMIC DNA]</scope>
    <source>
        <strain evidence="2 3">M11/M66-122</strain>
    </source>
</reference>
<feature type="compositionally biased region" description="Basic and acidic residues" evidence="1">
    <location>
        <begin position="172"/>
        <end position="195"/>
    </location>
</feature>
<organism evidence="2 3">
    <name type="scientific">Diatrype stigma</name>
    <dbReference type="NCBI Taxonomy" id="117547"/>
    <lineage>
        <taxon>Eukaryota</taxon>
        <taxon>Fungi</taxon>
        <taxon>Dikarya</taxon>
        <taxon>Ascomycota</taxon>
        <taxon>Pezizomycotina</taxon>
        <taxon>Sordariomycetes</taxon>
        <taxon>Xylariomycetidae</taxon>
        <taxon>Xylariales</taxon>
        <taxon>Diatrypaceae</taxon>
        <taxon>Diatrype</taxon>
    </lineage>
</organism>
<gene>
    <name evidence="2" type="ORF">SLS62_008032</name>
</gene>
<comment type="caution">
    <text evidence="2">The sequence shown here is derived from an EMBL/GenBank/DDBJ whole genome shotgun (WGS) entry which is preliminary data.</text>
</comment>
<feature type="region of interest" description="Disordered" evidence="1">
    <location>
        <begin position="160"/>
        <end position="245"/>
    </location>
</feature>
<evidence type="ECO:0000256" key="1">
    <source>
        <dbReference type="SAM" id="MobiDB-lite"/>
    </source>
</evidence>
<proteinExistence type="predicted"/>
<feature type="compositionally biased region" description="Polar residues" evidence="1">
    <location>
        <begin position="205"/>
        <end position="221"/>
    </location>
</feature>
<dbReference type="EMBL" id="JAKJXP020000071">
    <property type="protein sequence ID" value="KAK7750039.1"/>
    <property type="molecule type" value="Genomic_DNA"/>
</dbReference>
<sequence length="245" mass="27173">MSRLESYCPRCNVTTINVLNVDPCDGPGAYEPVRCPNLVIKQDLGGGESLCLRHDLAARQARERDARSLRALARTLRDDDEAFYRDERPDRAVRKPTLEELLRLGPPLHRRVLEVRRELEDERRPGAVNECPAPVPVEDMIARVSERDDDFIMEKLVDWPQGRGGEEAEGAGEWKWEWYEEAEQEQKGGDSEGKGKQPGVRSTVAMGQTASVGGFSSDSQYTEPGTEGSSGPPPSSGTTQDHGLK</sequence>
<evidence type="ECO:0000313" key="3">
    <source>
        <dbReference type="Proteomes" id="UP001320420"/>
    </source>
</evidence>
<evidence type="ECO:0000313" key="2">
    <source>
        <dbReference type="EMBL" id="KAK7750039.1"/>
    </source>
</evidence>